<feature type="region of interest" description="Disordered" evidence="5">
    <location>
        <begin position="29"/>
        <end position="58"/>
    </location>
</feature>
<evidence type="ECO:0000256" key="1">
    <source>
        <dbReference type="ARBA" id="ARBA00023015"/>
    </source>
</evidence>
<dbReference type="OMA" id="SIMYTAS"/>
<evidence type="ECO:0000256" key="2">
    <source>
        <dbReference type="ARBA" id="ARBA00023125"/>
    </source>
</evidence>
<evidence type="ECO:0000256" key="4">
    <source>
        <dbReference type="ARBA" id="ARBA00023242"/>
    </source>
</evidence>
<evidence type="ECO:0000259" key="6">
    <source>
        <dbReference type="PROSITE" id="PS51526"/>
    </source>
</evidence>
<dbReference type="EMBL" id="AMQN01008703">
    <property type="status" value="NOT_ANNOTATED_CDS"/>
    <property type="molecule type" value="Genomic_DNA"/>
</dbReference>
<reference evidence="9" key="1">
    <citation type="submission" date="2012-12" db="EMBL/GenBank/DDBJ databases">
        <authorList>
            <person name="Hellsten U."/>
            <person name="Grimwood J."/>
            <person name="Chapman J.A."/>
            <person name="Shapiro H."/>
            <person name="Aerts A."/>
            <person name="Otillar R.P."/>
            <person name="Terry A.Y."/>
            <person name="Boore J.L."/>
            <person name="Simakov O."/>
            <person name="Marletaz F."/>
            <person name="Cho S.-J."/>
            <person name="Edsinger-Gonzales E."/>
            <person name="Havlak P."/>
            <person name="Kuo D.-H."/>
            <person name="Larsson T."/>
            <person name="Lv J."/>
            <person name="Arendt D."/>
            <person name="Savage R."/>
            <person name="Osoegawa K."/>
            <person name="de Jong P."/>
            <person name="Lindberg D.R."/>
            <person name="Seaver E.C."/>
            <person name="Weisblat D.A."/>
            <person name="Putnam N.H."/>
            <person name="Grigoriev I.V."/>
            <person name="Rokhsar D.S."/>
        </authorList>
    </citation>
    <scope>NUCLEOTIDE SEQUENCE</scope>
    <source>
        <strain evidence="9">I ESC-2004</strain>
    </source>
</reference>
<keyword evidence="4" id="KW-0539">Nucleus</keyword>
<dbReference type="InterPro" id="IPR057321">
    <property type="entry name" value="RFX1-4/6/8-like_BCD"/>
</dbReference>
<protein>
    <recommendedName>
        <fullName evidence="6">RFX-type winged-helix domain-containing protein</fullName>
    </recommendedName>
</protein>
<dbReference type="Gene3D" id="1.10.10.10">
    <property type="entry name" value="Winged helix-like DNA-binding domain superfamily/Winged helix DNA-binding domain"/>
    <property type="match status" value="1"/>
</dbReference>
<dbReference type="GO" id="GO:0000981">
    <property type="term" value="F:DNA-binding transcription factor activity, RNA polymerase II-specific"/>
    <property type="evidence" value="ECO:0007669"/>
    <property type="project" value="TreeGrafter"/>
</dbReference>
<dbReference type="InterPro" id="IPR003150">
    <property type="entry name" value="DNA-bd_RFX"/>
</dbReference>
<dbReference type="OrthoDB" id="10056949at2759"/>
<dbReference type="InterPro" id="IPR036388">
    <property type="entry name" value="WH-like_DNA-bd_sf"/>
</dbReference>
<evidence type="ECO:0000313" key="8">
    <source>
        <dbReference type="EnsemblMetazoa" id="CapteP183181"/>
    </source>
</evidence>
<evidence type="ECO:0000256" key="3">
    <source>
        <dbReference type="ARBA" id="ARBA00023163"/>
    </source>
</evidence>
<gene>
    <name evidence="7" type="ORF">CAPTEDRAFT_183181</name>
</gene>
<feature type="compositionally biased region" description="Polar residues" evidence="5">
    <location>
        <begin position="29"/>
        <end position="44"/>
    </location>
</feature>
<keyword evidence="2" id="KW-0238">DNA-binding</keyword>
<dbReference type="FunFam" id="1.10.10.10:FF:000178">
    <property type="entry name" value="Putative Transcription factor RFX4"/>
    <property type="match status" value="1"/>
</dbReference>
<keyword evidence="1" id="KW-0805">Transcription regulation</keyword>
<dbReference type="GO" id="GO:0000978">
    <property type="term" value="F:RNA polymerase II cis-regulatory region sequence-specific DNA binding"/>
    <property type="evidence" value="ECO:0007669"/>
    <property type="project" value="TreeGrafter"/>
</dbReference>
<dbReference type="AlphaFoldDB" id="R7UHM6"/>
<reference evidence="8" key="3">
    <citation type="submission" date="2015-06" db="UniProtKB">
        <authorList>
            <consortium name="EnsemblMetazoa"/>
        </authorList>
    </citation>
    <scope>IDENTIFICATION</scope>
</reference>
<feature type="domain" description="RFX-type winged-helix" evidence="6">
    <location>
        <begin position="63"/>
        <end position="138"/>
    </location>
</feature>
<dbReference type="STRING" id="283909.R7UHM6"/>
<evidence type="ECO:0000313" key="9">
    <source>
        <dbReference type="Proteomes" id="UP000014760"/>
    </source>
</evidence>
<dbReference type="InterPro" id="IPR036390">
    <property type="entry name" value="WH_DNA-bd_sf"/>
</dbReference>
<dbReference type="PROSITE" id="PS51526">
    <property type="entry name" value="RFX_DBD"/>
    <property type="match status" value="1"/>
</dbReference>
<dbReference type="InterPro" id="IPR039779">
    <property type="entry name" value="RFX-like"/>
</dbReference>
<keyword evidence="3" id="KW-0804">Transcription</keyword>
<dbReference type="PANTHER" id="PTHR12619:SF5">
    <property type="entry name" value="TRANSCRIPTION FACTOR RFX4"/>
    <property type="match status" value="1"/>
</dbReference>
<sequence length="495" mass="56620">MRADNINENWLEECLDTTAAPTSAAQLQTLAPSSGGTGTKNLSTSDERKENRIPSKPHSTPLTLKWLEETYEIAEGVCIPRSTLYLHYLDFCEKNDSQPVNAASFGKIIRQQFPHLTTRRLGTRGQSKYHYYGIGVKETSPYYDVTFSRKATQSFGGEVKKECVKQPMVSYPPRSKVGTLLPEFPSVKDLELPSNVSEENVCTFLVMYRTHCQRILDTVIRANFDEVQNFLLHFWQGMPQHIVPILGTEVVVSLVGVCDAILYKAISGVLMPTVLQALPESLTQVIRKFSRQLDEWLRASMEDLPRTLQEVKLDLARRFVQVLKRQTSLSHLCQASRTVLHSPDVTQQMLQDWRHVDVGSIVRQTLYTMDEFCDRDYHVIVTLHREFEVLLQDQAPLESYTVWLESMVDRCIVRVTMKKACSLRHLARQFMLMWSCFGTRVIRDMTLHSAPSFGSFHLLHLMFDDYVMFLVESIQSTERAKDLLRGIKGNATTGQ</sequence>
<name>R7UHM6_CAPTE</name>
<keyword evidence="9" id="KW-1185">Reference proteome</keyword>
<evidence type="ECO:0000256" key="5">
    <source>
        <dbReference type="SAM" id="MobiDB-lite"/>
    </source>
</evidence>
<dbReference type="SUPFAM" id="SSF46785">
    <property type="entry name" value="Winged helix' DNA-binding domain"/>
    <property type="match status" value="1"/>
</dbReference>
<organism evidence="7">
    <name type="scientific">Capitella teleta</name>
    <name type="common">Polychaete worm</name>
    <dbReference type="NCBI Taxonomy" id="283909"/>
    <lineage>
        <taxon>Eukaryota</taxon>
        <taxon>Metazoa</taxon>
        <taxon>Spiralia</taxon>
        <taxon>Lophotrochozoa</taxon>
        <taxon>Annelida</taxon>
        <taxon>Polychaeta</taxon>
        <taxon>Sedentaria</taxon>
        <taxon>Scolecida</taxon>
        <taxon>Capitellidae</taxon>
        <taxon>Capitella</taxon>
    </lineage>
</organism>
<accession>R7UHM6</accession>
<dbReference type="PANTHER" id="PTHR12619">
    <property type="entry name" value="RFX TRANSCRIPTION FACTOR FAMILY"/>
    <property type="match status" value="1"/>
</dbReference>
<dbReference type="Proteomes" id="UP000014760">
    <property type="component" value="Unassembled WGS sequence"/>
</dbReference>
<reference evidence="7 9" key="2">
    <citation type="journal article" date="2013" name="Nature">
        <title>Insights into bilaterian evolution from three spiralian genomes.</title>
        <authorList>
            <person name="Simakov O."/>
            <person name="Marletaz F."/>
            <person name="Cho S.J."/>
            <person name="Edsinger-Gonzales E."/>
            <person name="Havlak P."/>
            <person name="Hellsten U."/>
            <person name="Kuo D.H."/>
            <person name="Larsson T."/>
            <person name="Lv J."/>
            <person name="Arendt D."/>
            <person name="Savage R."/>
            <person name="Osoegawa K."/>
            <person name="de Jong P."/>
            <person name="Grimwood J."/>
            <person name="Chapman J.A."/>
            <person name="Shapiro H."/>
            <person name="Aerts A."/>
            <person name="Otillar R.P."/>
            <person name="Terry A.Y."/>
            <person name="Boore J.L."/>
            <person name="Grigoriev I.V."/>
            <person name="Lindberg D.R."/>
            <person name="Seaver E.C."/>
            <person name="Weisblat D.A."/>
            <person name="Putnam N.H."/>
            <person name="Rokhsar D.S."/>
        </authorList>
    </citation>
    <scope>NUCLEOTIDE SEQUENCE</scope>
    <source>
        <strain evidence="7 9">I ESC-2004</strain>
    </source>
</reference>
<dbReference type="HOGENOM" id="CLU_010393_3_0_1"/>
<dbReference type="Pfam" id="PF25340">
    <property type="entry name" value="BCD_RFX"/>
    <property type="match status" value="1"/>
</dbReference>
<dbReference type="EnsemblMetazoa" id="CapteT183181">
    <property type="protein sequence ID" value="CapteP183181"/>
    <property type="gene ID" value="CapteG183181"/>
</dbReference>
<dbReference type="EMBL" id="KB303777">
    <property type="protein sequence ID" value="ELU02782.1"/>
    <property type="molecule type" value="Genomic_DNA"/>
</dbReference>
<proteinExistence type="predicted"/>
<evidence type="ECO:0000313" key="7">
    <source>
        <dbReference type="EMBL" id="ELU02782.1"/>
    </source>
</evidence>
<dbReference type="Pfam" id="PF02257">
    <property type="entry name" value="RFX_DNA_binding"/>
    <property type="match status" value="1"/>
</dbReference>